<sequence length="90" mass="10512">MDLDLDLNLETFEKFVAYIRYLVIFPDNTCKVYNTLKEISHDICIGHTTVSKCLTDSKTDSCYCYSKITNFRFLIHKLRIPLPKMSIPSQ</sequence>
<protein>
    <submittedName>
        <fullName evidence="1">Uncharacterized protein</fullName>
    </submittedName>
</protein>
<dbReference type="EMBL" id="MN740881">
    <property type="protein sequence ID" value="QHU16400.1"/>
    <property type="molecule type" value="Genomic_DNA"/>
</dbReference>
<accession>A0A6C0KI97</accession>
<proteinExistence type="predicted"/>
<reference evidence="1" key="1">
    <citation type="journal article" date="2020" name="Nature">
        <title>Giant virus diversity and host interactions through global metagenomics.</title>
        <authorList>
            <person name="Schulz F."/>
            <person name="Roux S."/>
            <person name="Paez-Espino D."/>
            <person name="Jungbluth S."/>
            <person name="Walsh D.A."/>
            <person name="Denef V.J."/>
            <person name="McMahon K.D."/>
            <person name="Konstantinidis K.T."/>
            <person name="Eloe-Fadrosh E.A."/>
            <person name="Kyrpides N.C."/>
            <person name="Woyke T."/>
        </authorList>
    </citation>
    <scope>NUCLEOTIDE SEQUENCE</scope>
    <source>
        <strain evidence="1">GVMAG-S-3300011013-78</strain>
    </source>
</reference>
<evidence type="ECO:0000313" key="1">
    <source>
        <dbReference type="EMBL" id="QHU16400.1"/>
    </source>
</evidence>
<dbReference type="AlphaFoldDB" id="A0A6C0KI97"/>
<dbReference type="SUPFAM" id="SSF140924">
    <property type="entry name" value="Duffy binding domain-like"/>
    <property type="match status" value="1"/>
</dbReference>
<organism evidence="1">
    <name type="scientific">viral metagenome</name>
    <dbReference type="NCBI Taxonomy" id="1070528"/>
    <lineage>
        <taxon>unclassified sequences</taxon>
        <taxon>metagenomes</taxon>
        <taxon>organismal metagenomes</taxon>
    </lineage>
</organism>
<name>A0A6C0KI97_9ZZZZ</name>